<evidence type="ECO:0000313" key="3">
    <source>
        <dbReference type="Proteomes" id="UP001249851"/>
    </source>
</evidence>
<evidence type="ECO:0000256" key="1">
    <source>
        <dbReference type="SAM" id="MobiDB-lite"/>
    </source>
</evidence>
<dbReference type="AlphaFoldDB" id="A0AAD9Q8Y0"/>
<dbReference type="EMBL" id="JARQWQ010000053">
    <property type="protein sequence ID" value="KAK2556913.1"/>
    <property type="molecule type" value="Genomic_DNA"/>
</dbReference>
<reference evidence="2" key="1">
    <citation type="journal article" date="2023" name="G3 (Bethesda)">
        <title>Whole genome assembly and annotation of the endangered Caribbean coral Acropora cervicornis.</title>
        <authorList>
            <person name="Selwyn J.D."/>
            <person name="Vollmer S.V."/>
        </authorList>
    </citation>
    <scope>NUCLEOTIDE SEQUENCE</scope>
    <source>
        <strain evidence="2">K2</strain>
    </source>
</reference>
<gene>
    <name evidence="2" type="ORF">P5673_021131</name>
</gene>
<reference evidence="2" key="2">
    <citation type="journal article" date="2023" name="Science">
        <title>Genomic signatures of disease resistance in endangered staghorn corals.</title>
        <authorList>
            <person name="Vollmer S.V."/>
            <person name="Selwyn J.D."/>
            <person name="Despard B.A."/>
            <person name="Roesel C.L."/>
        </authorList>
    </citation>
    <scope>NUCLEOTIDE SEQUENCE</scope>
    <source>
        <strain evidence="2">K2</strain>
    </source>
</reference>
<accession>A0AAD9Q8Y0</accession>
<organism evidence="2 3">
    <name type="scientific">Acropora cervicornis</name>
    <name type="common">Staghorn coral</name>
    <dbReference type="NCBI Taxonomy" id="6130"/>
    <lineage>
        <taxon>Eukaryota</taxon>
        <taxon>Metazoa</taxon>
        <taxon>Cnidaria</taxon>
        <taxon>Anthozoa</taxon>
        <taxon>Hexacorallia</taxon>
        <taxon>Scleractinia</taxon>
        <taxon>Astrocoeniina</taxon>
        <taxon>Acroporidae</taxon>
        <taxon>Acropora</taxon>
    </lineage>
</organism>
<feature type="region of interest" description="Disordered" evidence="1">
    <location>
        <begin position="27"/>
        <end position="51"/>
    </location>
</feature>
<dbReference type="Proteomes" id="UP001249851">
    <property type="component" value="Unassembled WGS sequence"/>
</dbReference>
<comment type="caution">
    <text evidence="2">The sequence shown here is derived from an EMBL/GenBank/DDBJ whole genome shotgun (WGS) entry which is preliminary data.</text>
</comment>
<keyword evidence="3" id="KW-1185">Reference proteome</keyword>
<protein>
    <submittedName>
        <fullName evidence="2">Uncharacterized protein</fullName>
    </submittedName>
</protein>
<evidence type="ECO:0000313" key="2">
    <source>
        <dbReference type="EMBL" id="KAK2556913.1"/>
    </source>
</evidence>
<sequence>MDAELYTEHILKNTLLLFIRDKFTDGHRFQQDNDPKNTISSPTYCPDEALPTAAPGPISAATFYGAAASTP</sequence>
<name>A0AAD9Q8Y0_ACRCE</name>
<proteinExistence type="predicted"/>